<proteinExistence type="predicted"/>
<name>A0A6J6KU02_9ZZZZ</name>
<dbReference type="AlphaFoldDB" id="A0A6J6KU02"/>
<sequence length="137" mass="14495">MPGSDLSQPANVTMPSKRSACITASTESAITSLDTKEKCIPSCPIEIPSETEMVPNCIGNPPASITPFLDAFANLSRDKLQGVISFQEDATPIWGLAKSSSLNPTARNIPRAGARSIPSVTKPDLGFILLVGFFSLM</sequence>
<dbReference type="EMBL" id="CAEZWG010000103">
    <property type="protein sequence ID" value="CAB4653290.1"/>
    <property type="molecule type" value="Genomic_DNA"/>
</dbReference>
<accession>A0A6J6KU02</accession>
<reference evidence="1" key="1">
    <citation type="submission" date="2020-05" db="EMBL/GenBank/DDBJ databases">
        <authorList>
            <person name="Chiriac C."/>
            <person name="Salcher M."/>
            <person name="Ghai R."/>
            <person name="Kavagutti S V."/>
        </authorList>
    </citation>
    <scope>NUCLEOTIDE SEQUENCE</scope>
</reference>
<gene>
    <name evidence="1" type="ORF">UFOPK2234_00588</name>
</gene>
<protein>
    <submittedName>
        <fullName evidence="1">Unannotated protein</fullName>
    </submittedName>
</protein>
<evidence type="ECO:0000313" key="1">
    <source>
        <dbReference type="EMBL" id="CAB4653290.1"/>
    </source>
</evidence>
<organism evidence="1">
    <name type="scientific">freshwater metagenome</name>
    <dbReference type="NCBI Taxonomy" id="449393"/>
    <lineage>
        <taxon>unclassified sequences</taxon>
        <taxon>metagenomes</taxon>
        <taxon>ecological metagenomes</taxon>
    </lineage>
</organism>